<gene>
    <name evidence="1" type="ORF">LOK49_LG11G00380</name>
</gene>
<evidence type="ECO:0000313" key="1">
    <source>
        <dbReference type="EMBL" id="KAI7994815.1"/>
    </source>
</evidence>
<dbReference type="EMBL" id="CM045769">
    <property type="protein sequence ID" value="KAI7994815.1"/>
    <property type="molecule type" value="Genomic_DNA"/>
</dbReference>
<dbReference type="Proteomes" id="UP001060215">
    <property type="component" value="Chromosome 12"/>
</dbReference>
<evidence type="ECO:0000313" key="2">
    <source>
        <dbReference type="Proteomes" id="UP001060215"/>
    </source>
</evidence>
<protein>
    <submittedName>
        <fullName evidence="1">Uncharacterized protein</fullName>
    </submittedName>
</protein>
<organism evidence="1 2">
    <name type="scientific">Camellia lanceoleosa</name>
    <dbReference type="NCBI Taxonomy" id="1840588"/>
    <lineage>
        <taxon>Eukaryota</taxon>
        <taxon>Viridiplantae</taxon>
        <taxon>Streptophyta</taxon>
        <taxon>Embryophyta</taxon>
        <taxon>Tracheophyta</taxon>
        <taxon>Spermatophyta</taxon>
        <taxon>Magnoliopsida</taxon>
        <taxon>eudicotyledons</taxon>
        <taxon>Gunneridae</taxon>
        <taxon>Pentapetalae</taxon>
        <taxon>asterids</taxon>
        <taxon>Ericales</taxon>
        <taxon>Theaceae</taxon>
        <taxon>Camellia</taxon>
    </lineage>
</organism>
<accession>A0ACC0G1L9</accession>
<proteinExistence type="predicted"/>
<comment type="caution">
    <text evidence="1">The sequence shown here is derived from an EMBL/GenBank/DDBJ whole genome shotgun (WGS) entry which is preliminary data.</text>
</comment>
<keyword evidence="2" id="KW-1185">Reference proteome</keyword>
<name>A0ACC0G1L9_9ERIC</name>
<sequence length="67" mass="7257">MSLQFSRAAAVNGCKVFDELPQQATTTATQSLISAPAHFKILCLITNSAIDSVLKKLKQLIHSERTA</sequence>
<reference evidence="1 2" key="1">
    <citation type="journal article" date="2022" name="Plant J.">
        <title>Chromosome-level genome of Camellia lanceoleosa provides a valuable resource for understanding genome evolution and self-incompatibility.</title>
        <authorList>
            <person name="Gong W."/>
            <person name="Xiao S."/>
            <person name="Wang L."/>
            <person name="Liao Z."/>
            <person name="Chang Y."/>
            <person name="Mo W."/>
            <person name="Hu G."/>
            <person name="Li W."/>
            <person name="Zhao G."/>
            <person name="Zhu H."/>
            <person name="Hu X."/>
            <person name="Ji K."/>
            <person name="Xiang X."/>
            <person name="Song Q."/>
            <person name="Yuan D."/>
            <person name="Jin S."/>
            <person name="Zhang L."/>
        </authorList>
    </citation>
    <scope>NUCLEOTIDE SEQUENCE [LARGE SCALE GENOMIC DNA]</scope>
    <source>
        <strain evidence="1">SQ_2022a</strain>
    </source>
</reference>